<evidence type="ECO:0000256" key="1">
    <source>
        <dbReference type="ARBA" id="ARBA00023015"/>
    </source>
</evidence>
<accession>A0A6L9Y3J8</accession>
<keyword evidence="1" id="KW-0805">Transcription regulation</keyword>
<dbReference type="PANTHER" id="PTHR44846:SF1">
    <property type="entry name" value="MANNOSYL-D-GLYCERATE TRANSPORT_METABOLISM SYSTEM REPRESSOR MNGR-RELATED"/>
    <property type="match status" value="1"/>
</dbReference>
<gene>
    <name evidence="5" type="ORF">F9B74_01325</name>
</gene>
<feature type="domain" description="HTH gntR-type" evidence="4">
    <location>
        <begin position="22"/>
        <end position="90"/>
    </location>
</feature>
<dbReference type="Pfam" id="PF07702">
    <property type="entry name" value="UTRA"/>
    <property type="match status" value="1"/>
</dbReference>
<proteinExistence type="predicted"/>
<keyword evidence="6" id="KW-1185">Reference proteome</keyword>
<sequence length="257" mass="29860">MVKNDKVVTRRVIKEKSSASFSPLYKQIKDLLLQSLESGEFKAGLMIPSEQELAARFQVSQGTVRKAIDELSTENVLIRRQGKGTFVATHHEPQVRYRFLRLSTDTYHADEKRAQSIVLSCTQQTPTEEQRQLFELKPEQFVICIKRVMHLSNQPTVYEEIYVPEPSFQHLTLELLNTEKLPLYSLFESYFGVQLIRCDEKLRAVKAPLDVARMLNVEEGYPLLSVNRIAYTYGDKAMEIRNGLYLTEHYYYRNSLN</sequence>
<dbReference type="SMART" id="SM00866">
    <property type="entry name" value="UTRA"/>
    <property type="match status" value="1"/>
</dbReference>
<protein>
    <submittedName>
        <fullName evidence="5">GntR family transcriptional regulator</fullName>
    </submittedName>
</protein>
<dbReference type="SUPFAM" id="SSF64288">
    <property type="entry name" value="Chorismate lyase-like"/>
    <property type="match status" value="1"/>
</dbReference>
<dbReference type="SUPFAM" id="SSF46785">
    <property type="entry name" value="Winged helix' DNA-binding domain"/>
    <property type="match status" value="1"/>
</dbReference>
<dbReference type="InterPro" id="IPR028978">
    <property type="entry name" value="Chorismate_lyase_/UTRA_dom_sf"/>
</dbReference>
<dbReference type="Gene3D" id="3.40.1410.10">
    <property type="entry name" value="Chorismate lyase-like"/>
    <property type="match status" value="1"/>
</dbReference>
<evidence type="ECO:0000256" key="3">
    <source>
        <dbReference type="ARBA" id="ARBA00023163"/>
    </source>
</evidence>
<dbReference type="InterPro" id="IPR011663">
    <property type="entry name" value="UTRA"/>
</dbReference>
<organism evidence="5 6">
    <name type="scientific">Pelistega ratti</name>
    <dbReference type="NCBI Taxonomy" id="2652177"/>
    <lineage>
        <taxon>Bacteria</taxon>
        <taxon>Pseudomonadati</taxon>
        <taxon>Pseudomonadota</taxon>
        <taxon>Betaproteobacteria</taxon>
        <taxon>Burkholderiales</taxon>
        <taxon>Alcaligenaceae</taxon>
        <taxon>Pelistega</taxon>
    </lineage>
</organism>
<dbReference type="GO" id="GO:0045892">
    <property type="term" value="P:negative regulation of DNA-templated transcription"/>
    <property type="evidence" value="ECO:0007669"/>
    <property type="project" value="TreeGrafter"/>
</dbReference>
<dbReference type="InterPro" id="IPR000524">
    <property type="entry name" value="Tscrpt_reg_HTH_GntR"/>
</dbReference>
<evidence type="ECO:0000313" key="5">
    <source>
        <dbReference type="EMBL" id="NEN74971.1"/>
    </source>
</evidence>
<dbReference type="Pfam" id="PF00392">
    <property type="entry name" value="GntR"/>
    <property type="match status" value="1"/>
</dbReference>
<reference evidence="5 6" key="1">
    <citation type="submission" date="2020-02" db="EMBL/GenBank/DDBJ databases">
        <title>Pelistega sp. NLN82 were isolated from wild rodents of the Hainan Island.</title>
        <authorList>
            <person name="Niu N."/>
            <person name="Zhou J."/>
        </authorList>
    </citation>
    <scope>NUCLEOTIDE SEQUENCE [LARGE SCALE GENOMIC DNA]</scope>
    <source>
        <strain evidence="5 6">NLN82</strain>
    </source>
</reference>
<dbReference type="InterPro" id="IPR036388">
    <property type="entry name" value="WH-like_DNA-bd_sf"/>
</dbReference>
<dbReference type="Proteomes" id="UP000477651">
    <property type="component" value="Unassembled WGS sequence"/>
</dbReference>
<dbReference type="GO" id="GO:0003677">
    <property type="term" value="F:DNA binding"/>
    <property type="evidence" value="ECO:0007669"/>
    <property type="project" value="UniProtKB-KW"/>
</dbReference>
<evidence type="ECO:0000313" key="6">
    <source>
        <dbReference type="Proteomes" id="UP000477651"/>
    </source>
</evidence>
<dbReference type="PRINTS" id="PR00035">
    <property type="entry name" value="HTHGNTR"/>
</dbReference>
<dbReference type="InterPro" id="IPR050679">
    <property type="entry name" value="Bact_HTH_transcr_reg"/>
</dbReference>
<evidence type="ECO:0000259" key="4">
    <source>
        <dbReference type="PROSITE" id="PS50949"/>
    </source>
</evidence>
<keyword evidence="2" id="KW-0238">DNA-binding</keyword>
<comment type="caution">
    <text evidence="5">The sequence shown here is derived from an EMBL/GenBank/DDBJ whole genome shotgun (WGS) entry which is preliminary data.</text>
</comment>
<dbReference type="CDD" id="cd07377">
    <property type="entry name" value="WHTH_GntR"/>
    <property type="match status" value="1"/>
</dbReference>
<dbReference type="FunFam" id="1.10.10.10:FF:000079">
    <property type="entry name" value="GntR family transcriptional regulator"/>
    <property type="match status" value="1"/>
</dbReference>
<dbReference type="InterPro" id="IPR036390">
    <property type="entry name" value="WH_DNA-bd_sf"/>
</dbReference>
<dbReference type="PANTHER" id="PTHR44846">
    <property type="entry name" value="MANNOSYL-D-GLYCERATE TRANSPORT/METABOLISM SYSTEM REPRESSOR MNGR-RELATED"/>
    <property type="match status" value="1"/>
</dbReference>
<dbReference type="SMART" id="SM00345">
    <property type="entry name" value="HTH_GNTR"/>
    <property type="match status" value="1"/>
</dbReference>
<dbReference type="Gene3D" id="1.10.10.10">
    <property type="entry name" value="Winged helix-like DNA-binding domain superfamily/Winged helix DNA-binding domain"/>
    <property type="match status" value="1"/>
</dbReference>
<dbReference type="PROSITE" id="PS50949">
    <property type="entry name" value="HTH_GNTR"/>
    <property type="match status" value="1"/>
</dbReference>
<evidence type="ECO:0000256" key="2">
    <source>
        <dbReference type="ARBA" id="ARBA00023125"/>
    </source>
</evidence>
<dbReference type="AlphaFoldDB" id="A0A6L9Y3J8"/>
<dbReference type="EMBL" id="JAAGYR010000002">
    <property type="protein sequence ID" value="NEN74971.1"/>
    <property type="molecule type" value="Genomic_DNA"/>
</dbReference>
<dbReference type="GO" id="GO:0003700">
    <property type="term" value="F:DNA-binding transcription factor activity"/>
    <property type="evidence" value="ECO:0007669"/>
    <property type="project" value="InterPro"/>
</dbReference>
<keyword evidence="3" id="KW-0804">Transcription</keyword>
<name>A0A6L9Y3J8_9BURK</name>